<feature type="domain" description="FAD-dependent oxidoreductase 2 FAD-binding" evidence="3">
    <location>
        <begin position="3"/>
        <end position="35"/>
    </location>
</feature>
<sequence length="446" mass="48758">MFDIVIIGAGVSGIFAAHALSEGNKRVLMIDKGKPLNERYCPLDKSGPCGCTSCAKYVGFGGLGKSEGKYNYTNDFGGDLETKVGYSKALQLMDEVDDILCRYGAGQAAMYSTENPLLAKRAGEAGFDVLATRTRHLGSALSEEVLQAMFDDLARGISFLFETEVSYIRQFPEGFELSIPGRDPIYTKKLIIATGRSGTEWWSGQCRALGISQQIARLDIGLRFEMFGGQLDAILQDQFETKLRFSGEGFTATTYCMNPRGRVIRKYQDGLVMADGQNYREQAEGSPNLNFTLFAPSYFASLEEADSYAREVIGGINRGADRIVAQRLGDLRRGRGTTEAGGTSNRIKPTLKADWGNLIEELPDSYIRISISFIDALERLLGTPVDEDTILYGVDAKFYAPMLDTTEDFESRVANLHVIGDCSGITHSLSQAAASGLHTGKRLAFA</sequence>
<dbReference type="Pfam" id="PF00890">
    <property type="entry name" value="FAD_binding_2"/>
    <property type="match status" value="1"/>
</dbReference>
<dbReference type="InterPro" id="IPR003953">
    <property type="entry name" value="FAD-dep_OxRdtase_2_FAD-bd"/>
</dbReference>
<organism evidence="4 5">
    <name type="scientific">Paenibacillus harenae</name>
    <dbReference type="NCBI Taxonomy" id="306543"/>
    <lineage>
        <taxon>Bacteria</taxon>
        <taxon>Bacillati</taxon>
        <taxon>Bacillota</taxon>
        <taxon>Bacilli</taxon>
        <taxon>Bacillales</taxon>
        <taxon>Paenibacillaceae</taxon>
        <taxon>Paenibacillus</taxon>
    </lineage>
</organism>
<name>A0ABT9U9L6_PAEHA</name>
<evidence type="ECO:0000259" key="3">
    <source>
        <dbReference type="Pfam" id="PF00890"/>
    </source>
</evidence>
<dbReference type="InterPro" id="IPR036188">
    <property type="entry name" value="FAD/NAD-bd_sf"/>
</dbReference>
<evidence type="ECO:0000256" key="2">
    <source>
        <dbReference type="ARBA" id="ARBA00023002"/>
    </source>
</evidence>
<comment type="caution">
    <text evidence="4">The sequence shown here is derived from an EMBL/GenBank/DDBJ whole genome shotgun (WGS) entry which is preliminary data.</text>
</comment>
<dbReference type="Proteomes" id="UP001229346">
    <property type="component" value="Unassembled WGS sequence"/>
</dbReference>
<proteinExistence type="predicted"/>
<evidence type="ECO:0000313" key="4">
    <source>
        <dbReference type="EMBL" id="MDQ0115124.1"/>
    </source>
</evidence>
<dbReference type="EMBL" id="JAUSSU010000009">
    <property type="protein sequence ID" value="MDQ0115124.1"/>
    <property type="molecule type" value="Genomic_DNA"/>
</dbReference>
<protein>
    <submittedName>
        <fullName evidence="4">FAD-dependent dehydrogenase</fullName>
    </submittedName>
</protein>
<keyword evidence="5" id="KW-1185">Reference proteome</keyword>
<keyword evidence="2" id="KW-0560">Oxidoreductase</keyword>
<accession>A0ABT9U9L6</accession>
<gene>
    <name evidence="4" type="ORF">J2T15_004581</name>
</gene>
<dbReference type="SUPFAM" id="SSF51905">
    <property type="entry name" value="FAD/NAD(P)-binding domain"/>
    <property type="match status" value="1"/>
</dbReference>
<keyword evidence="1" id="KW-0285">Flavoprotein</keyword>
<dbReference type="RefSeq" id="WP_307206491.1">
    <property type="nucleotide sequence ID" value="NZ_JAUSSU010000009.1"/>
</dbReference>
<dbReference type="PANTHER" id="PTHR43106:SF1">
    <property type="entry name" value="DEHYDROGENASE-RELATED"/>
    <property type="match status" value="1"/>
</dbReference>
<evidence type="ECO:0000313" key="5">
    <source>
        <dbReference type="Proteomes" id="UP001229346"/>
    </source>
</evidence>
<dbReference type="PANTHER" id="PTHR43106">
    <property type="entry name" value="DEHYDROGENASE-RELATED"/>
    <property type="match status" value="1"/>
</dbReference>
<reference evidence="4 5" key="1">
    <citation type="submission" date="2023-07" db="EMBL/GenBank/DDBJ databases">
        <title>Sorghum-associated microbial communities from plants grown in Nebraska, USA.</title>
        <authorList>
            <person name="Schachtman D."/>
        </authorList>
    </citation>
    <scope>NUCLEOTIDE SEQUENCE [LARGE SCALE GENOMIC DNA]</scope>
    <source>
        <strain evidence="4 5">CC482</strain>
    </source>
</reference>
<evidence type="ECO:0000256" key="1">
    <source>
        <dbReference type="ARBA" id="ARBA00022630"/>
    </source>
</evidence>
<dbReference type="Gene3D" id="3.50.50.60">
    <property type="entry name" value="FAD/NAD(P)-binding domain"/>
    <property type="match status" value="1"/>
</dbReference>